<name>A0A1I8MZ95_MUSDO</name>
<comment type="subcellular location">
    <subcellularLocation>
        <location evidence="3">Peroxisome membrane</location>
    </subcellularLocation>
</comment>
<keyword evidence="3" id="KW-0576">Peroxisome</keyword>
<reference evidence="4" key="1">
    <citation type="submission" date="2020-05" db="UniProtKB">
        <authorList>
            <consortium name="EnsemblMetazoa"/>
        </authorList>
    </citation>
    <scope>IDENTIFICATION</scope>
    <source>
        <strain evidence="4">Aabys</strain>
    </source>
</reference>
<dbReference type="OrthoDB" id="2021143at2759"/>
<sequence>MDKLKYILESYETWVSQNPDKVGDIETTSKWASYFIAGRISDSSVATELVYSLSNLFVLYNDRIIAKKRPEIAHTNDGIVESSNGPCYRLKVMLTTLEYCEVFIEISAKKLFGVKGKWIFVAILQCLKAAGRFFILKHSTERIITTPALPVLNRKKMSKKNANATTATNQMTMDEHSVTIKLKRSGRIMRKVEGAPPLQFRSFKLQEEVLSVQKQHHPKGLLQAEYLYIAKPLIHLASMGVFGEKTWKQLMVSLAVDVASIKMYHANRQHMSKEQQRILSHRCLNLCMYLMRSPVYESFTQSRLEGLLNLLAKIPIAKMVAGPLKDYIPHWQSMYFYIWST</sequence>
<evidence type="ECO:0000256" key="3">
    <source>
        <dbReference type="RuleBase" id="RU365003"/>
    </source>
</evidence>
<dbReference type="VEuPathDB" id="VectorBase:MDOMA2_008822"/>
<protein>
    <recommendedName>
        <fullName evidence="2 3">Peroxisomal membrane protein PEX16</fullName>
    </recommendedName>
</protein>
<gene>
    <name evidence="4" type="primary">101897818</name>
</gene>
<keyword evidence="3" id="KW-0962">Peroxisome biogenesis</keyword>
<dbReference type="KEGG" id="mde:101897818"/>
<organism evidence="4">
    <name type="scientific">Musca domestica</name>
    <name type="common">House fly</name>
    <dbReference type="NCBI Taxonomy" id="7370"/>
    <lineage>
        <taxon>Eukaryota</taxon>
        <taxon>Metazoa</taxon>
        <taxon>Ecdysozoa</taxon>
        <taxon>Arthropoda</taxon>
        <taxon>Hexapoda</taxon>
        <taxon>Insecta</taxon>
        <taxon>Pterygota</taxon>
        <taxon>Neoptera</taxon>
        <taxon>Endopterygota</taxon>
        <taxon>Diptera</taxon>
        <taxon>Brachycera</taxon>
        <taxon>Muscomorpha</taxon>
        <taxon>Muscoidea</taxon>
        <taxon>Muscidae</taxon>
        <taxon>Musca</taxon>
    </lineage>
</organism>
<proteinExistence type="inferred from homology"/>
<dbReference type="eggNOG" id="KOG4546">
    <property type="taxonomic scope" value="Eukaryota"/>
</dbReference>
<dbReference type="AlphaFoldDB" id="A0A1I8MZ95"/>
<evidence type="ECO:0000313" key="4">
    <source>
        <dbReference type="EnsemblMetazoa" id="MDOA009923-PA"/>
    </source>
</evidence>
<dbReference type="GO" id="GO:0007031">
    <property type="term" value="P:peroxisome organization"/>
    <property type="evidence" value="ECO:0007669"/>
    <property type="project" value="UniProtKB-KW"/>
</dbReference>
<dbReference type="GO" id="GO:0005778">
    <property type="term" value="C:peroxisomal membrane"/>
    <property type="evidence" value="ECO:0007669"/>
    <property type="project" value="UniProtKB-SubCell"/>
</dbReference>
<dbReference type="PANTHER" id="PTHR13299:SF0">
    <property type="entry name" value="PEROXISOMAL MEMBRANE PROTEIN PEX16"/>
    <property type="match status" value="1"/>
</dbReference>
<dbReference type="EnsemblMetazoa" id="MDOA009923-RA">
    <property type="protein sequence ID" value="MDOA009923-PA"/>
    <property type="gene ID" value="MDOA009923"/>
</dbReference>
<dbReference type="RefSeq" id="XP_005187073.2">
    <property type="nucleotide sequence ID" value="XM_005187016.4"/>
</dbReference>
<evidence type="ECO:0000256" key="2">
    <source>
        <dbReference type="ARBA" id="ARBA00018577"/>
    </source>
</evidence>
<dbReference type="VEuPathDB" id="VectorBase:MDOA009923"/>
<dbReference type="STRING" id="7370.A0A1I8MZ95"/>
<evidence type="ECO:0000256" key="1">
    <source>
        <dbReference type="ARBA" id="ARBA00009505"/>
    </source>
</evidence>
<dbReference type="InterPro" id="IPR013919">
    <property type="entry name" value="Pex16"/>
</dbReference>
<dbReference type="PANTHER" id="PTHR13299">
    <property type="entry name" value="PEROXISOMAL MEMBRANE PROTEIN PEX16"/>
    <property type="match status" value="1"/>
</dbReference>
<dbReference type="Pfam" id="PF08610">
    <property type="entry name" value="Pex16"/>
    <property type="match status" value="1"/>
</dbReference>
<comment type="similarity">
    <text evidence="1 3">Belongs to the peroxin-16 family.</text>
</comment>
<accession>A0A1I8MZ95</accession>